<evidence type="ECO:0000256" key="2">
    <source>
        <dbReference type="ARBA" id="ARBA00004370"/>
    </source>
</evidence>
<organism evidence="14 15">
    <name type="scientific">Streptomyces axinellae</name>
    <dbReference type="NCBI Taxonomy" id="552788"/>
    <lineage>
        <taxon>Bacteria</taxon>
        <taxon>Bacillati</taxon>
        <taxon>Actinomycetota</taxon>
        <taxon>Actinomycetes</taxon>
        <taxon>Kitasatosporales</taxon>
        <taxon>Streptomycetaceae</taxon>
        <taxon>Streptomyces</taxon>
    </lineage>
</organism>
<dbReference type="Pfam" id="PF02518">
    <property type="entry name" value="HATPase_c"/>
    <property type="match status" value="1"/>
</dbReference>
<dbReference type="InterPro" id="IPR003594">
    <property type="entry name" value="HATPase_dom"/>
</dbReference>
<feature type="domain" description="HAMP" evidence="13">
    <location>
        <begin position="302"/>
        <end position="354"/>
    </location>
</feature>
<keyword evidence="11" id="KW-0472">Membrane</keyword>
<feature type="region of interest" description="Disordered" evidence="10">
    <location>
        <begin position="133"/>
        <end position="254"/>
    </location>
</feature>
<feature type="domain" description="Histidine kinase" evidence="12">
    <location>
        <begin position="362"/>
        <end position="558"/>
    </location>
</feature>
<evidence type="ECO:0000256" key="1">
    <source>
        <dbReference type="ARBA" id="ARBA00000085"/>
    </source>
</evidence>
<evidence type="ECO:0000256" key="3">
    <source>
        <dbReference type="ARBA" id="ARBA00012438"/>
    </source>
</evidence>
<dbReference type="EMBL" id="BAAARJ010000005">
    <property type="protein sequence ID" value="GAA2604170.1"/>
    <property type="molecule type" value="Genomic_DNA"/>
</dbReference>
<evidence type="ECO:0000313" key="15">
    <source>
        <dbReference type="Proteomes" id="UP001501447"/>
    </source>
</evidence>
<comment type="catalytic activity">
    <reaction evidence="1">
        <text>ATP + protein L-histidine = ADP + protein N-phospho-L-histidine.</text>
        <dbReference type="EC" id="2.7.13.3"/>
    </reaction>
</comment>
<feature type="compositionally biased region" description="Gly residues" evidence="10">
    <location>
        <begin position="145"/>
        <end position="253"/>
    </location>
</feature>
<dbReference type="PANTHER" id="PTHR45436:SF5">
    <property type="entry name" value="SENSOR HISTIDINE KINASE TRCS"/>
    <property type="match status" value="1"/>
</dbReference>
<dbReference type="Pfam" id="PF00672">
    <property type="entry name" value="HAMP"/>
    <property type="match status" value="1"/>
</dbReference>
<comment type="caution">
    <text evidence="14">The sequence shown here is derived from an EMBL/GenBank/DDBJ whole genome shotgun (WGS) entry which is preliminary data.</text>
</comment>
<evidence type="ECO:0000256" key="9">
    <source>
        <dbReference type="ARBA" id="ARBA00023012"/>
    </source>
</evidence>
<dbReference type="InterPro" id="IPR003661">
    <property type="entry name" value="HisK_dim/P_dom"/>
</dbReference>
<dbReference type="EC" id="2.7.13.3" evidence="3"/>
<dbReference type="CDD" id="cd00082">
    <property type="entry name" value="HisKA"/>
    <property type="match status" value="1"/>
</dbReference>
<dbReference type="SUPFAM" id="SSF55874">
    <property type="entry name" value="ATPase domain of HSP90 chaperone/DNA topoisomerase II/histidine kinase"/>
    <property type="match status" value="1"/>
</dbReference>
<dbReference type="SMART" id="SM00304">
    <property type="entry name" value="HAMP"/>
    <property type="match status" value="1"/>
</dbReference>
<dbReference type="PANTHER" id="PTHR45436">
    <property type="entry name" value="SENSOR HISTIDINE KINASE YKOH"/>
    <property type="match status" value="1"/>
</dbReference>
<keyword evidence="8 11" id="KW-1133">Transmembrane helix</keyword>
<keyword evidence="6 11" id="KW-0812">Transmembrane</keyword>
<keyword evidence="15" id="KW-1185">Reference proteome</keyword>
<proteinExistence type="predicted"/>
<protein>
    <recommendedName>
        <fullName evidence="3">histidine kinase</fullName>
        <ecNumber evidence="3">2.7.13.3</ecNumber>
    </recommendedName>
</protein>
<dbReference type="InterPro" id="IPR005467">
    <property type="entry name" value="His_kinase_dom"/>
</dbReference>
<evidence type="ECO:0000313" key="14">
    <source>
        <dbReference type="EMBL" id="GAA2604170.1"/>
    </source>
</evidence>
<dbReference type="InterPro" id="IPR050428">
    <property type="entry name" value="TCS_sensor_his_kinase"/>
</dbReference>
<evidence type="ECO:0000256" key="5">
    <source>
        <dbReference type="ARBA" id="ARBA00022679"/>
    </source>
</evidence>
<feature type="transmembrane region" description="Helical" evidence="11">
    <location>
        <begin position="276"/>
        <end position="297"/>
    </location>
</feature>
<evidence type="ECO:0000259" key="13">
    <source>
        <dbReference type="PROSITE" id="PS50885"/>
    </source>
</evidence>
<name>A0ABN3PY26_9ACTN</name>
<dbReference type="InterPro" id="IPR036890">
    <property type="entry name" value="HATPase_C_sf"/>
</dbReference>
<evidence type="ECO:0000256" key="7">
    <source>
        <dbReference type="ARBA" id="ARBA00022777"/>
    </source>
</evidence>
<dbReference type="SMART" id="SM00387">
    <property type="entry name" value="HATPase_c"/>
    <property type="match status" value="1"/>
</dbReference>
<evidence type="ECO:0000256" key="8">
    <source>
        <dbReference type="ARBA" id="ARBA00022989"/>
    </source>
</evidence>
<dbReference type="Gene3D" id="3.30.565.10">
    <property type="entry name" value="Histidine kinase-like ATPase, C-terminal domain"/>
    <property type="match status" value="1"/>
</dbReference>
<keyword evidence="5" id="KW-0808">Transferase</keyword>
<evidence type="ECO:0000259" key="12">
    <source>
        <dbReference type="PROSITE" id="PS50109"/>
    </source>
</evidence>
<keyword evidence="7" id="KW-0418">Kinase</keyword>
<dbReference type="PROSITE" id="PS50109">
    <property type="entry name" value="HIS_KIN"/>
    <property type="match status" value="1"/>
</dbReference>
<keyword evidence="9" id="KW-0902">Two-component regulatory system</keyword>
<comment type="subcellular location">
    <subcellularLocation>
        <location evidence="2">Membrane</location>
    </subcellularLocation>
</comment>
<dbReference type="CDD" id="cd06225">
    <property type="entry name" value="HAMP"/>
    <property type="match status" value="1"/>
</dbReference>
<dbReference type="RefSeq" id="WP_344563825.1">
    <property type="nucleotide sequence ID" value="NZ_BAAARJ010000005.1"/>
</dbReference>
<dbReference type="Proteomes" id="UP001501447">
    <property type="component" value="Unassembled WGS sequence"/>
</dbReference>
<dbReference type="Gene3D" id="1.10.287.130">
    <property type="match status" value="1"/>
</dbReference>
<evidence type="ECO:0000256" key="10">
    <source>
        <dbReference type="SAM" id="MobiDB-lite"/>
    </source>
</evidence>
<sequence length="558" mass="54008">MRRQLLALIGTTTVVVLVVLLVPLALLVRSHAEDRAMTDATERAQSVAAVVGGSLGRGASGRAVVQGVVDGLNGHGQPCTSVVLADGTVLGRGTSGVSADALKLARGGRAFTYAPDGEHSGGRVVMVPVLASGAQGKDPGRTRGKGAGADAGGGTEAGADAGGGTEAGADAGGGTGAGADAGGGTEAGADAGGGTGAGADAGGGTEAGADAGGGTGAGADAGGGSEAGADAGGGTGAGADAGGGSEAGAGQGRAAGHSASVVEVAVSEKQLHAGVLPSWLAVCGLGVALMLLGLAFADRLAARLVRATRQLAFVSDRLAGGELTARATPSGPRELRQLAGRLNELGERIDGLVTAERERGADLAHRLRTPVAALRLDAEGLHDADEAARIGESVAALERSVDGVIRAARRAGAAPGTQRGDLAAVARERTAFWTPLAEDQSRTVTVSAPPGPVWVRASRDELSAVLDTLIGNVLDHTPEGAGLWITVTPDGLLAVEDEGPGFADGGAEVAARGESGAGSTGLGLDIARTTAEDSGGGVELGTSAHGGAEVRCRFGACG</sequence>
<gene>
    <name evidence="14" type="ORF">GCM10009863_17090</name>
</gene>
<accession>A0ABN3PY26</accession>
<keyword evidence="4" id="KW-0597">Phosphoprotein</keyword>
<reference evidence="14 15" key="1">
    <citation type="journal article" date="2019" name="Int. J. Syst. Evol. Microbiol.">
        <title>The Global Catalogue of Microorganisms (GCM) 10K type strain sequencing project: providing services to taxonomists for standard genome sequencing and annotation.</title>
        <authorList>
            <consortium name="The Broad Institute Genomics Platform"/>
            <consortium name="The Broad Institute Genome Sequencing Center for Infectious Disease"/>
            <person name="Wu L."/>
            <person name="Ma J."/>
        </authorList>
    </citation>
    <scope>NUCLEOTIDE SEQUENCE [LARGE SCALE GENOMIC DNA]</scope>
    <source>
        <strain evidence="14 15">JCM 16373</strain>
    </source>
</reference>
<dbReference type="PROSITE" id="PS50885">
    <property type="entry name" value="HAMP"/>
    <property type="match status" value="1"/>
</dbReference>
<dbReference type="InterPro" id="IPR003660">
    <property type="entry name" value="HAMP_dom"/>
</dbReference>
<evidence type="ECO:0000256" key="6">
    <source>
        <dbReference type="ARBA" id="ARBA00022692"/>
    </source>
</evidence>
<evidence type="ECO:0000256" key="11">
    <source>
        <dbReference type="SAM" id="Phobius"/>
    </source>
</evidence>
<evidence type="ECO:0000256" key="4">
    <source>
        <dbReference type="ARBA" id="ARBA00022553"/>
    </source>
</evidence>